<reference evidence="1 2" key="1">
    <citation type="submission" date="2023-01" db="EMBL/GenBank/DDBJ databases">
        <authorList>
            <person name="Whitehead M."/>
        </authorList>
    </citation>
    <scope>NUCLEOTIDE SEQUENCE [LARGE SCALE GENOMIC DNA]</scope>
</reference>
<keyword evidence="2" id="KW-1185">Reference proteome</keyword>
<dbReference type="AlphaFoldDB" id="A0AAV0WNH9"/>
<dbReference type="Gene3D" id="2.20.25.240">
    <property type="match status" value="1"/>
</dbReference>
<dbReference type="EMBL" id="CARXXK010000002">
    <property type="protein sequence ID" value="CAI6357162.1"/>
    <property type="molecule type" value="Genomic_DNA"/>
</dbReference>
<accession>A0AAV0WNH9</accession>
<gene>
    <name evidence="1" type="ORF">MEUPH1_LOCUS12817</name>
</gene>
<protein>
    <recommendedName>
        <fullName evidence="3">FLYWCH-type domain-containing protein</fullName>
    </recommendedName>
</protein>
<dbReference type="Proteomes" id="UP001160148">
    <property type="component" value="Unassembled WGS sequence"/>
</dbReference>
<proteinExistence type="predicted"/>
<sequence>MIGSRIELITPERGKELALVNLYKHRFVGYRKKDGALKWRSSTYKNCTAIIFSTPEKILVCDVSGSHNHDADPQSKLDRQVLRENCKRKAEESISCRPVKIIRTELLKTQLAIKCSDITSVRKAMYDKRRKIMSTLPKSLNEALEQLRNLQLDNSFMYKNQQFIHAPPNEQFVCITTTNNISFLIKNCTELFGDGTYI</sequence>
<evidence type="ECO:0008006" key="3">
    <source>
        <dbReference type="Google" id="ProtNLM"/>
    </source>
</evidence>
<evidence type="ECO:0000313" key="1">
    <source>
        <dbReference type="EMBL" id="CAI6357162.1"/>
    </source>
</evidence>
<evidence type="ECO:0000313" key="2">
    <source>
        <dbReference type="Proteomes" id="UP001160148"/>
    </source>
</evidence>
<comment type="caution">
    <text evidence="1">The sequence shown here is derived from an EMBL/GenBank/DDBJ whole genome shotgun (WGS) entry which is preliminary data.</text>
</comment>
<name>A0AAV0WNH9_9HEMI</name>
<organism evidence="1 2">
    <name type="scientific">Macrosiphum euphorbiae</name>
    <name type="common">potato aphid</name>
    <dbReference type="NCBI Taxonomy" id="13131"/>
    <lineage>
        <taxon>Eukaryota</taxon>
        <taxon>Metazoa</taxon>
        <taxon>Ecdysozoa</taxon>
        <taxon>Arthropoda</taxon>
        <taxon>Hexapoda</taxon>
        <taxon>Insecta</taxon>
        <taxon>Pterygota</taxon>
        <taxon>Neoptera</taxon>
        <taxon>Paraneoptera</taxon>
        <taxon>Hemiptera</taxon>
        <taxon>Sternorrhyncha</taxon>
        <taxon>Aphidomorpha</taxon>
        <taxon>Aphidoidea</taxon>
        <taxon>Aphididae</taxon>
        <taxon>Macrosiphini</taxon>
        <taxon>Macrosiphum</taxon>
    </lineage>
</organism>